<dbReference type="PANTHER" id="PTHR48081">
    <property type="entry name" value="AB HYDROLASE SUPERFAMILY PROTEIN C4A8.06C"/>
    <property type="match status" value="1"/>
</dbReference>
<dbReference type="InterPro" id="IPR050300">
    <property type="entry name" value="GDXG_lipolytic_enzyme"/>
</dbReference>
<comment type="caution">
    <text evidence="6">The sequence shown here is derived from an EMBL/GenBank/DDBJ whole genome shotgun (WGS) entry which is preliminary data.</text>
</comment>
<organism evidence="6 7">
    <name type="scientific">Streptomyces olivaceiscleroticus</name>
    <dbReference type="NCBI Taxonomy" id="68245"/>
    <lineage>
        <taxon>Bacteria</taxon>
        <taxon>Bacillati</taxon>
        <taxon>Actinomycetota</taxon>
        <taxon>Actinomycetes</taxon>
        <taxon>Kitasatosporales</taxon>
        <taxon>Streptomycetaceae</taxon>
        <taxon>Streptomyces</taxon>
    </lineage>
</organism>
<keyword evidence="2 6" id="KW-0378">Hydrolase</keyword>
<dbReference type="RefSeq" id="WP_346099632.1">
    <property type="nucleotide sequence ID" value="NZ_BAAABY010000055.1"/>
</dbReference>
<name>A0ABN1BEJ0_9ACTN</name>
<dbReference type="SUPFAM" id="SSF53474">
    <property type="entry name" value="alpha/beta-Hydrolases"/>
    <property type="match status" value="1"/>
</dbReference>
<evidence type="ECO:0000256" key="3">
    <source>
        <dbReference type="PROSITE-ProRule" id="PRU10038"/>
    </source>
</evidence>
<dbReference type="Pfam" id="PF07859">
    <property type="entry name" value="Abhydrolase_3"/>
    <property type="match status" value="1"/>
</dbReference>
<proteinExistence type="inferred from homology"/>
<keyword evidence="7" id="KW-1185">Reference proteome</keyword>
<dbReference type="InterPro" id="IPR029058">
    <property type="entry name" value="AB_hydrolase_fold"/>
</dbReference>
<evidence type="ECO:0000256" key="2">
    <source>
        <dbReference type="ARBA" id="ARBA00022801"/>
    </source>
</evidence>
<dbReference type="Proteomes" id="UP001500909">
    <property type="component" value="Unassembled WGS sequence"/>
</dbReference>
<comment type="similarity">
    <text evidence="1">Belongs to the 'GDXG' lipolytic enzyme family.</text>
</comment>
<reference evidence="6 7" key="1">
    <citation type="journal article" date="2019" name="Int. J. Syst. Evol. Microbiol.">
        <title>The Global Catalogue of Microorganisms (GCM) 10K type strain sequencing project: providing services to taxonomists for standard genome sequencing and annotation.</title>
        <authorList>
            <consortium name="The Broad Institute Genomics Platform"/>
            <consortium name="The Broad Institute Genome Sequencing Center for Infectious Disease"/>
            <person name="Wu L."/>
            <person name="Ma J."/>
        </authorList>
    </citation>
    <scope>NUCLEOTIDE SEQUENCE [LARGE SCALE GENOMIC DNA]</scope>
    <source>
        <strain evidence="6 7">JCM 4805</strain>
    </source>
</reference>
<dbReference type="GO" id="GO:0016787">
    <property type="term" value="F:hydrolase activity"/>
    <property type="evidence" value="ECO:0007669"/>
    <property type="project" value="UniProtKB-KW"/>
</dbReference>
<dbReference type="InterPro" id="IPR033140">
    <property type="entry name" value="Lipase_GDXG_put_SER_AS"/>
</dbReference>
<feature type="active site" evidence="3">
    <location>
        <position position="161"/>
    </location>
</feature>
<dbReference type="PANTHER" id="PTHR48081:SF8">
    <property type="entry name" value="ALPHA_BETA HYDROLASE FOLD-3 DOMAIN-CONTAINING PROTEIN-RELATED"/>
    <property type="match status" value="1"/>
</dbReference>
<dbReference type="InterPro" id="IPR013094">
    <property type="entry name" value="AB_hydrolase_3"/>
</dbReference>
<dbReference type="EMBL" id="BAAABY010000055">
    <property type="protein sequence ID" value="GAA0495630.1"/>
    <property type="molecule type" value="Genomic_DNA"/>
</dbReference>
<evidence type="ECO:0000256" key="4">
    <source>
        <dbReference type="SAM" id="MobiDB-lite"/>
    </source>
</evidence>
<feature type="compositionally biased region" description="Low complexity" evidence="4">
    <location>
        <begin position="40"/>
        <end position="49"/>
    </location>
</feature>
<evidence type="ECO:0000256" key="1">
    <source>
        <dbReference type="ARBA" id="ARBA00010515"/>
    </source>
</evidence>
<feature type="domain" description="Alpha/beta hydrolase fold-3" evidence="5">
    <location>
        <begin position="83"/>
        <end position="288"/>
    </location>
</feature>
<dbReference type="Gene3D" id="3.40.50.1820">
    <property type="entry name" value="alpha/beta hydrolase"/>
    <property type="match status" value="1"/>
</dbReference>
<gene>
    <name evidence="6" type="ORF">GCM10010361_71270</name>
</gene>
<evidence type="ECO:0000313" key="6">
    <source>
        <dbReference type="EMBL" id="GAA0495630.1"/>
    </source>
</evidence>
<sequence length="314" mass="33640">MPLDPVAKAIIDLSEAHFPRLGTEVFDAAEARRILAARPAPSASPTPVARVEDRRLPGPAGAPEVPVRLYRPRASGGAPLPVVVFCHGGGFVICDLDSHDGMCREMANATGALVVSVDYRRAPEHRFPAAAEDAYAVLCWTAAHAADLGGDPARLAVAGDSAGGNLAAVLPLMARDRGGPMPVFQLLIYPMLDPARNTPSYRDNARGYFVTADHLRWYWEQYLGDRSGAHPYASPLAAPDLSGLPPAHVLTAEYDPLRDEGETYALRLRESGVPVDVRRYDGVFHGFFGMAGQLRAAAEANDAAYSALRAALHR</sequence>
<feature type="region of interest" description="Disordered" evidence="4">
    <location>
        <begin position="40"/>
        <end position="63"/>
    </location>
</feature>
<protein>
    <submittedName>
        <fullName evidence="6">Alpha/beta hydrolase</fullName>
    </submittedName>
</protein>
<evidence type="ECO:0000313" key="7">
    <source>
        <dbReference type="Proteomes" id="UP001500909"/>
    </source>
</evidence>
<evidence type="ECO:0000259" key="5">
    <source>
        <dbReference type="Pfam" id="PF07859"/>
    </source>
</evidence>
<dbReference type="PROSITE" id="PS01174">
    <property type="entry name" value="LIPASE_GDXG_SER"/>
    <property type="match status" value="1"/>
</dbReference>
<accession>A0ABN1BEJ0</accession>